<gene>
    <name evidence="9" type="ORF">EDC57_2534</name>
</gene>
<evidence type="ECO:0000313" key="10">
    <source>
        <dbReference type="Proteomes" id="UP000276634"/>
    </source>
</evidence>
<evidence type="ECO:0000256" key="3">
    <source>
        <dbReference type="ARBA" id="ARBA00022723"/>
    </source>
</evidence>
<dbReference type="Gene3D" id="1.10.760.10">
    <property type="entry name" value="Cytochrome c-like domain"/>
    <property type="match status" value="3"/>
</dbReference>
<dbReference type="GO" id="GO:0020037">
    <property type="term" value="F:heme binding"/>
    <property type="evidence" value="ECO:0007669"/>
    <property type="project" value="InterPro"/>
</dbReference>
<dbReference type="InterPro" id="IPR009056">
    <property type="entry name" value="Cyt_c-like_dom"/>
</dbReference>
<dbReference type="PANTHER" id="PTHR35008:SF8">
    <property type="entry name" value="ALCOHOL DEHYDROGENASE CYTOCHROME C SUBUNIT"/>
    <property type="match status" value="1"/>
</dbReference>
<accession>A0A3N1XSF2</accession>
<dbReference type="EMBL" id="RJVI01000004">
    <property type="protein sequence ID" value="ROR29061.1"/>
    <property type="molecule type" value="Genomic_DNA"/>
</dbReference>
<reference evidence="9 10" key="1">
    <citation type="submission" date="2018-11" db="EMBL/GenBank/DDBJ databases">
        <title>Genomic Encyclopedia of Type Strains, Phase IV (KMG-IV): sequencing the most valuable type-strain genomes for metagenomic binning, comparative biology and taxonomic classification.</title>
        <authorList>
            <person name="Goeker M."/>
        </authorList>
    </citation>
    <scope>NUCLEOTIDE SEQUENCE [LARGE SCALE GENOMIC DNA]</scope>
    <source>
        <strain evidence="9 10">DSM 100275</strain>
    </source>
</reference>
<dbReference type="AlphaFoldDB" id="A0A3N1XSF2"/>
<feature type="region of interest" description="Disordered" evidence="7">
    <location>
        <begin position="113"/>
        <end position="137"/>
    </location>
</feature>
<evidence type="ECO:0000259" key="8">
    <source>
        <dbReference type="PROSITE" id="PS51007"/>
    </source>
</evidence>
<proteinExistence type="predicted"/>
<keyword evidence="2 6" id="KW-0349">Heme</keyword>
<comment type="caution">
    <text evidence="9">The sequence shown here is derived from an EMBL/GenBank/DDBJ whole genome shotgun (WGS) entry which is preliminary data.</text>
</comment>
<dbReference type="GO" id="GO:0009055">
    <property type="term" value="F:electron transfer activity"/>
    <property type="evidence" value="ECO:0007669"/>
    <property type="project" value="InterPro"/>
</dbReference>
<evidence type="ECO:0000256" key="5">
    <source>
        <dbReference type="ARBA" id="ARBA00023004"/>
    </source>
</evidence>
<dbReference type="InterPro" id="IPR008168">
    <property type="entry name" value="Cyt_C_IC"/>
</dbReference>
<keyword evidence="4" id="KW-0249">Electron transport</keyword>
<keyword evidence="1" id="KW-0813">Transport</keyword>
<protein>
    <submittedName>
        <fullName evidence="9">Cbb3-type cytochrome c oxidase subunit III</fullName>
    </submittedName>
</protein>
<feature type="region of interest" description="Disordered" evidence="7">
    <location>
        <begin position="190"/>
        <end position="209"/>
    </location>
</feature>
<feature type="domain" description="Cytochrome c" evidence="8">
    <location>
        <begin position="1"/>
        <end position="86"/>
    </location>
</feature>
<dbReference type="PROSITE" id="PS51007">
    <property type="entry name" value="CYTC"/>
    <property type="match status" value="3"/>
</dbReference>
<dbReference type="Pfam" id="PF13442">
    <property type="entry name" value="Cytochrome_CBB3"/>
    <property type="match status" value="3"/>
</dbReference>
<evidence type="ECO:0000313" key="9">
    <source>
        <dbReference type="EMBL" id="ROR29061.1"/>
    </source>
</evidence>
<dbReference type="SUPFAM" id="SSF46626">
    <property type="entry name" value="Cytochrome c"/>
    <property type="match status" value="3"/>
</dbReference>
<evidence type="ECO:0000256" key="6">
    <source>
        <dbReference type="PROSITE-ProRule" id="PRU00433"/>
    </source>
</evidence>
<organism evidence="9 10">
    <name type="scientific">Inmirania thermothiophila</name>
    <dbReference type="NCBI Taxonomy" id="1750597"/>
    <lineage>
        <taxon>Bacteria</taxon>
        <taxon>Pseudomonadati</taxon>
        <taxon>Pseudomonadota</taxon>
        <taxon>Gammaproteobacteria</taxon>
        <taxon>Chromatiales</taxon>
        <taxon>Ectothiorhodospiraceae</taxon>
        <taxon>Inmirania</taxon>
    </lineage>
</organism>
<name>A0A3N1XSF2_9GAMM</name>
<feature type="compositionally biased region" description="Gly residues" evidence="7">
    <location>
        <begin position="190"/>
        <end position="200"/>
    </location>
</feature>
<evidence type="ECO:0000256" key="4">
    <source>
        <dbReference type="ARBA" id="ARBA00022982"/>
    </source>
</evidence>
<evidence type="ECO:0000256" key="7">
    <source>
        <dbReference type="SAM" id="MobiDB-lite"/>
    </source>
</evidence>
<feature type="domain" description="Cytochrome c" evidence="8">
    <location>
        <begin position="227"/>
        <end position="315"/>
    </location>
</feature>
<dbReference type="InterPro" id="IPR036909">
    <property type="entry name" value="Cyt_c-like_dom_sf"/>
</dbReference>
<dbReference type="PANTHER" id="PTHR35008">
    <property type="entry name" value="BLL4482 PROTEIN-RELATED"/>
    <property type="match status" value="1"/>
</dbReference>
<evidence type="ECO:0000256" key="1">
    <source>
        <dbReference type="ARBA" id="ARBA00022448"/>
    </source>
</evidence>
<dbReference type="PRINTS" id="PR00605">
    <property type="entry name" value="CYTCHROMECIC"/>
</dbReference>
<dbReference type="InterPro" id="IPR051459">
    <property type="entry name" value="Cytochrome_c-type_DH"/>
</dbReference>
<keyword evidence="5 6" id="KW-0408">Iron</keyword>
<dbReference type="Proteomes" id="UP000276634">
    <property type="component" value="Unassembled WGS sequence"/>
</dbReference>
<keyword evidence="10" id="KW-1185">Reference proteome</keyword>
<dbReference type="GO" id="GO:0005506">
    <property type="term" value="F:iron ion binding"/>
    <property type="evidence" value="ECO:0007669"/>
    <property type="project" value="InterPro"/>
</dbReference>
<keyword evidence="3 6" id="KW-0479">Metal-binding</keyword>
<evidence type="ECO:0000256" key="2">
    <source>
        <dbReference type="ARBA" id="ARBA00022617"/>
    </source>
</evidence>
<feature type="domain" description="Cytochrome c" evidence="8">
    <location>
        <begin position="93"/>
        <end position="180"/>
    </location>
</feature>
<sequence>MDAARIYHENCSVCHGDRGDGRTRAANNLVPPPRDFTAPDAAVELTRERMVRSVMEGRPGTAMPPWKAQLTRAEIEAVVGYIREHFMRPVASEEVEAGRRIYAENCSVCHGERGDGRSRAAGRLDPPPTDFTHADPEELTRERMIHSVSFGRPNTAMPPWRFRLSEEEIETVVDYIRTAFMPAPAAVAGRGGAAGPAGEDGGGHGHETPSGDLAAFMAEPMPKGLEGDPEWGRRFFEENCAACHGKNGDGRGPRSFFIFPRPRDFSHPGAVTSLNREHLFEAIAMGDVGSEMPAWSKVLTDQEIANVAEYVFQAFIEPRLKEILAATGDDAAKR</sequence>